<feature type="transmembrane region" description="Helical" evidence="1">
    <location>
        <begin position="345"/>
        <end position="363"/>
    </location>
</feature>
<feature type="transmembrane region" description="Helical" evidence="1">
    <location>
        <begin position="200"/>
        <end position="218"/>
    </location>
</feature>
<feature type="transmembrane region" description="Helical" evidence="1">
    <location>
        <begin position="88"/>
        <end position="106"/>
    </location>
</feature>
<sequence>MKPILAFIRSKKFLFWSLLCFGMFASLRLTLPEYSLFQDSHDKAVQIDSLFRNGFQSEELYYPGKTIDPDLEFYYLPKNLHLVNRDRLISAFPLSFAAVVSPFYWLCGIKNLPYFSVILSFITLLLLRKYWKFDFFFLFVSFFCTFAWTLSFDFSENTLIILLSLITLILLFKGEPDFKKHFFAGIFLGFYVWFRLEGLIYAGSLLSFYAIALLTVYLKKRKVKNILFFLNTLFGFIATVSIFFLWNWIDYGNILGTRYLANLQGFSVSWSQRIDWMINLLFFGPLKVGYFGYLPSALILFSILTFHFQELSRANRTLLGSSLLFLILVLLTAPNDGFNNWGPRFFASIILPYTILIRKYWFLAVRKGKKNLKRIFIFCFAYSFLLGLIGLGIQRGRSIHVKKFSSIISNVDADIWVYTDYLSFYSIGTRYLDKIVFKADNADQILKILSRSSKVWPNSKIAFVQYDLGVVDSKTREKMEKSSMGMEIVRPIQWDQKILIPKLKESLSDFQVSKTGGYEIWSGHLRKRD</sequence>
<feature type="transmembrane region" description="Helical" evidence="1">
    <location>
        <begin position="225"/>
        <end position="249"/>
    </location>
</feature>
<evidence type="ECO:0000256" key="1">
    <source>
        <dbReference type="SAM" id="Phobius"/>
    </source>
</evidence>
<name>A0A2M9YQ90_9LEPT</name>
<dbReference type="InterPro" id="IPR059217">
    <property type="entry name" value="LA3751_2-like"/>
</dbReference>
<feature type="transmembrane region" description="Helical" evidence="1">
    <location>
        <begin position="290"/>
        <end position="308"/>
    </location>
</feature>
<protein>
    <recommendedName>
        <fullName evidence="6">Glycosyltransferase RgtA/B/C/D-like domain-containing protein</fullName>
    </recommendedName>
</protein>
<feature type="transmembrane region" description="Helical" evidence="1">
    <location>
        <begin position="135"/>
        <end position="151"/>
    </location>
</feature>
<dbReference type="AlphaFoldDB" id="A0A2M9YQ90"/>
<proteinExistence type="predicted"/>
<evidence type="ECO:0000313" key="5">
    <source>
        <dbReference type="Proteomes" id="UP000232188"/>
    </source>
</evidence>
<dbReference type="Proteomes" id="UP000232149">
    <property type="component" value="Unassembled WGS sequence"/>
</dbReference>
<dbReference type="NCBIfam" id="NF047440">
    <property type="entry name" value="LA3751_2_3_fam"/>
    <property type="match status" value="1"/>
</dbReference>
<dbReference type="EMBL" id="NPDU01000037">
    <property type="protein sequence ID" value="PJZ61225.1"/>
    <property type="molecule type" value="Genomic_DNA"/>
</dbReference>
<gene>
    <name evidence="3" type="ORF">CH376_14490</name>
    <name evidence="2" type="ORF">CH380_08880</name>
</gene>
<dbReference type="RefSeq" id="WP_100785385.1">
    <property type="nucleotide sequence ID" value="NZ_NPDU01000037.1"/>
</dbReference>
<evidence type="ECO:0000313" key="3">
    <source>
        <dbReference type="EMBL" id="PJZ61225.1"/>
    </source>
</evidence>
<accession>A0A2M9YQ90</accession>
<feature type="transmembrane region" description="Helical" evidence="1">
    <location>
        <begin position="315"/>
        <end position="333"/>
    </location>
</feature>
<feature type="transmembrane region" description="Helical" evidence="1">
    <location>
        <begin position="112"/>
        <end position="128"/>
    </location>
</feature>
<evidence type="ECO:0008006" key="6">
    <source>
        <dbReference type="Google" id="ProtNLM"/>
    </source>
</evidence>
<reference evidence="4 5" key="1">
    <citation type="submission" date="2017-07" db="EMBL/GenBank/DDBJ databases">
        <title>Leptospira spp. isolated from tropical soils.</title>
        <authorList>
            <person name="Thibeaux R."/>
            <person name="Iraola G."/>
            <person name="Ferres I."/>
            <person name="Bierque E."/>
            <person name="Girault D."/>
            <person name="Soupe-Gilbert M.-E."/>
            <person name="Picardeau M."/>
            <person name="Goarant C."/>
        </authorList>
    </citation>
    <scope>NUCLEOTIDE SEQUENCE [LARGE SCALE GENOMIC DNA]</scope>
    <source>
        <strain evidence="2 5">FH2-B-C1</strain>
        <strain evidence="3 4">FH2-B-D1</strain>
    </source>
</reference>
<organism evidence="2 5">
    <name type="scientific">Leptospira adleri</name>
    <dbReference type="NCBI Taxonomy" id="2023186"/>
    <lineage>
        <taxon>Bacteria</taxon>
        <taxon>Pseudomonadati</taxon>
        <taxon>Spirochaetota</taxon>
        <taxon>Spirochaetia</taxon>
        <taxon>Leptospirales</taxon>
        <taxon>Leptospiraceae</taxon>
        <taxon>Leptospira</taxon>
    </lineage>
</organism>
<feature type="transmembrane region" description="Helical" evidence="1">
    <location>
        <begin position="375"/>
        <end position="393"/>
    </location>
</feature>
<keyword evidence="4" id="KW-1185">Reference proteome</keyword>
<evidence type="ECO:0000313" key="4">
    <source>
        <dbReference type="Proteomes" id="UP000232149"/>
    </source>
</evidence>
<comment type="caution">
    <text evidence="2">The sequence shown here is derived from an EMBL/GenBank/DDBJ whole genome shotgun (WGS) entry which is preliminary data.</text>
</comment>
<feature type="transmembrane region" description="Helical" evidence="1">
    <location>
        <begin position="13"/>
        <end position="31"/>
    </location>
</feature>
<keyword evidence="1" id="KW-0812">Transmembrane</keyword>
<feature type="transmembrane region" description="Helical" evidence="1">
    <location>
        <begin position="157"/>
        <end position="173"/>
    </location>
</feature>
<keyword evidence="1" id="KW-1133">Transmembrane helix</keyword>
<dbReference type="Proteomes" id="UP000232188">
    <property type="component" value="Unassembled WGS sequence"/>
</dbReference>
<evidence type="ECO:0000313" key="2">
    <source>
        <dbReference type="EMBL" id="PJZ53692.1"/>
    </source>
</evidence>
<dbReference type="EMBL" id="NPDV01000006">
    <property type="protein sequence ID" value="PJZ53692.1"/>
    <property type="molecule type" value="Genomic_DNA"/>
</dbReference>
<keyword evidence="1" id="KW-0472">Membrane</keyword>